<dbReference type="PROSITE" id="PS00086">
    <property type="entry name" value="CYTOCHROME_P450"/>
    <property type="match status" value="1"/>
</dbReference>
<accession>A0AAP0NJG8</accession>
<comment type="subcellular location">
    <subcellularLocation>
        <location evidence="2">Membrane</location>
    </subcellularLocation>
</comment>
<comment type="caution">
    <text evidence="12">The sequence shown here is derived from an EMBL/GenBank/DDBJ whole genome shotgun (WGS) entry which is preliminary data.</text>
</comment>
<keyword evidence="3 10" id="KW-0349">Heme</keyword>
<protein>
    <recommendedName>
        <fullName evidence="14">Cytochrome P450</fullName>
    </recommendedName>
</protein>
<evidence type="ECO:0008006" key="14">
    <source>
        <dbReference type="Google" id="ProtNLM"/>
    </source>
</evidence>
<keyword evidence="4" id="KW-0812">Transmembrane</keyword>
<reference evidence="12 13" key="1">
    <citation type="submission" date="2024-01" db="EMBL/GenBank/DDBJ databases">
        <title>Genome assemblies of Stephania.</title>
        <authorList>
            <person name="Yang L."/>
        </authorList>
    </citation>
    <scope>NUCLEOTIDE SEQUENCE [LARGE SCALE GENOMIC DNA]</scope>
    <source>
        <strain evidence="12">QJT</strain>
        <tissue evidence="12">Leaf</tissue>
    </source>
</reference>
<dbReference type="PRINTS" id="PR00463">
    <property type="entry name" value="EP450I"/>
</dbReference>
<dbReference type="EMBL" id="JBBNAE010000007">
    <property type="protein sequence ID" value="KAK9109029.1"/>
    <property type="molecule type" value="Genomic_DNA"/>
</dbReference>
<evidence type="ECO:0000256" key="10">
    <source>
        <dbReference type="PIRSR" id="PIRSR602401-1"/>
    </source>
</evidence>
<keyword evidence="7 11" id="KW-0560">Oxidoreductase</keyword>
<dbReference type="GO" id="GO:0016020">
    <property type="term" value="C:membrane"/>
    <property type="evidence" value="ECO:0007669"/>
    <property type="project" value="UniProtKB-SubCell"/>
</dbReference>
<dbReference type="InterPro" id="IPR036396">
    <property type="entry name" value="Cyt_P450_sf"/>
</dbReference>
<dbReference type="GO" id="GO:0016705">
    <property type="term" value="F:oxidoreductase activity, acting on paired donors, with incorporation or reduction of molecular oxygen"/>
    <property type="evidence" value="ECO:0007669"/>
    <property type="project" value="InterPro"/>
</dbReference>
<organism evidence="12 13">
    <name type="scientific">Stephania japonica</name>
    <dbReference type="NCBI Taxonomy" id="461633"/>
    <lineage>
        <taxon>Eukaryota</taxon>
        <taxon>Viridiplantae</taxon>
        <taxon>Streptophyta</taxon>
        <taxon>Embryophyta</taxon>
        <taxon>Tracheophyta</taxon>
        <taxon>Spermatophyta</taxon>
        <taxon>Magnoliopsida</taxon>
        <taxon>Ranunculales</taxon>
        <taxon>Menispermaceae</taxon>
        <taxon>Menispermoideae</taxon>
        <taxon>Cissampelideae</taxon>
        <taxon>Stephania</taxon>
    </lineage>
</organism>
<dbReference type="GO" id="GO:0020037">
    <property type="term" value="F:heme binding"/>
    <property type="evidence" value="ECO:0007669"/>
    <property type="project" value="InterPro"/>
</dbReference>
<feature type="binding site" description="axial binding residue" evidence="10">
    <location>
        <position position="443"/>
    </location>
    <ligand>
        <name>heme</name>
        <dbReference type="ChEBI" id="CHEBI:30413"/>
    </ligand>
    <ligandPart>
        <name>Fe</name>
        <dbReference type="ChEBI" id="CHEBI:18248"/>
    </ligandPart>
</feature>
<dbReference type="Gene3D" id="1.10.630.10">
    <property type="entry name" value="Cytochrome P450"/>
    <property type="match status" value="1"/>
</dbReference>
<comment type="cofactor">
    <cofactor evidence="1 10">
        <name>heme</name>
        <dbReference type="ChEBI" id="CHEBI:30413"/>
    </cofactor>
</comment>
<evidence type="ECO:0000313" key="13">
    <source>
        <dbReference type="Proteomes" id="UP001417504"/>
    </source>
</evidence>
<dbReference type="AlphaFoldDB" id="A0AAP0NJG8"/>
<dbReference type="CDD" id="cd20654">
    <property type="entry name" value="CYP82"/>
    <property type="match status" value="1"/>
</dbReference>
<evidence type="ECO:0000256" key="2">
    <source>
        <dbReference type="ARBA" id="ARBA00004370"/>
    </source>
</evidence>
<evidence type="ECO:0000313" key="12">
    <source>
        <dbReference type="EMBL" id="KAK9109029.1"/>
    </source>
</evidence>
<keyword evidence="9" id="KW-0472">Membrane</keyword>
<evidence type="ECO:0000256" key="8">
    <source>
        <dbReference type="ARBA" id="ARBA00023004"/>
    </source>
</evidence>
<dbReference type="GO" id="GO:0004497">
    <property type="term" value="F:monooxygenase activity"/>
    <property type="evidence" value="ECO:0007669"/>
    <property type="project" value="UniProtKB-KW"/>
</dbReference>
<dbReference type="SUPFAM" id="SSF48264">
    <property type="entry name" value="Cytochrome P450"/>
    <property type="match status" value="1"/>
</dbReference>
<proteinExistence type="inferred from homology"/>
<dbReference type="Pfam" id="PF00067">
    <property type="entry name" value="p450"/>
    <property type="match status" value="1"/>
</dbReference>
<dbReference type="InterPro" id="IPR002401">
    <property type="entry name" value="Cyt_P450_E_grp-I"/>
</dbReference>
<dbReference type="GO" id="GO:0044550">
    <property type="term" value="P:secondary metabolite biosynthetic process"/>
    <property type="evidence" value="ECO:0007669"/>
    <property type="project" value="UniProtKB-ARBA"/>
</dbReference>
<keyword evidence="11" id="KW-0503">Monooxygenase</keyword>
<dbReference type="GO" id="GO:0005506">
    <property type="term" value="F:iron ion binding"/>
    <property type="evidence" value="ECO:0007669"/>
    <property type="project" value="InterPro"/>
</dbReference>
<dbReference type="InterPro" id="IPR050651">
    <property type="entry name" value="Plant_Cytochrome_P450_Monoox"/>
</dbReference>
<dbReference type="InterPro" id="IPR017972">
    <property type="entry name" value="Cyt_P450_CS"/>
</dbReference>
<evidence type="ECO:0000256" key="7">
    <source>
        <dbReference type="ARBA" id="ARBA00023002"/>
    </source>
</evidence>
<dbReference type="PRINTS" id="PR00385">
    <property type="entry name" value="P450"/>
</dbReference>
<dbReference type="Proteomes" id="UP001417504">
    <property type="component" value="Unassembled WGS sequence"/>
</dbReference>
<gene>
    <name evidence="12" type="ORF">Sjap_017089</name>
</gene>
<evidence type="ECO:0000256" key="4">
    <source>
        <dbReference type="ARBA" id="ARBA00022692"/>
    </source>
</evidence>
<evidence type="ECO:0000256" key="6">
    <source>
        <dbReference type="ARBA" id="ARBA00022989"/>
    </source>
</evidence>
<evidence type="ECO:0000256" key="11">
    <source>
        <dbReference type="RuleBase" id="RU000461"/>
    </source>
</evidence>
<keyword evidence="6" id="KW-1133">Transmembrane helix</keyword>
<dbReference type="InterPro" id="IPR001128">
    <property type="entry name" value="Cyt_P450"/>
</dbReference>
<keyword evidence="13" id="KW-1185">Reference proteome</keyword>
<comment type="similarity">
    <text evidence="11">Belongs to the cytochrome P450 family.</text>
</comment>
<dbReference type="PANTHER" id="PTHR47947">
    <property type="entry name" value="CYTOCHROME P450 82C3-RELATED"/>
    <property type="match status" value="1"/>
</dbReference>
<evidence type="ECO:0000256" key="9">
    <source>
        <dbReference type="ARBA" id="ARBA00023136"/>
    </source>
</evidence>
<evidence type="ECO:0000256" key="1">
    <source>
        <dbReference type="ARBA" id="ARBA00001971"/>
    </source>
</evidence>
<evidence type="ECO:0000256" key="5">
    <source>
        <dbReference type="ARBA" id="ARBA00022723"/>
    </source>
</evidence>
<evidence type="ECO:0000256" key="3">
    <source>
        <dbReference type="ARBA" id="ARBA00022617"/>
    </source>
</evidence>
<name>A0AAP0NJG8_9MAGN</name>
<keyword evidence="8 10" id="KW-0408">Iron</keyword>
<dbReference type="PANTHER" id="PTHR47947:SF26">
    <property type="entry name" value="CYTOCHROME P450"/>
    <property type="match status" value="1"/>
</dbReference>
<dbReference type="FunFam" id="1.10.630.10:FF:000026">
    <property type="entry name" value="Cytochrome P450 82C4"/>
    <property type="match status" value="1"/>
</dbReference>
<keyword evidence="5 10" id="KW-0479">Metal-binding</keyword>
<sequence length="505" mass="57011">MYSKLSKPKKASCNKPPQASGAWPIIGHLHKLSGTSLPHITLGAMADQCGSTFTIQLGTKQALVVSSWKVAKECFTNNDRALASRPSSIASKIMGYNNGIFALAPYGQYWREIRKIAVQELLSNRRLESLKNTWKSEIDVSMKELYDTWASTNNKDNNNSNVLVEMKQWFTHLTMNIMVRLVVGKRWFGRNVSGVDEAVVRQCDRTMKRFFTLAGTFMVEDTVPFVGWLDMQGYRREMRNIARELERVFEGLLEEHKCRRRDGKGEQDFMDVMLSVLKATPNITDRDPDTVNKSTCLTIILGGSDTTAVTLMWALSLLLNNPHVLKKAQEELMAQVGNDRHVDESDIKNLVYLQAIVKEALRLYPSAPLLAPRETIEDAVVAGYHIPAGTRVIVNMWKIQRDPSIWTDPLEFRPERFLTTHKGVDVWGKNYEFTPFGSGRRSCPGIALAMQVIQLTLARLLHGFKLTRPSGALEDMTESAGLTNVKVTPIEVLLEPRLPLRLYEA</sequence>